<evidence type="ECO:0000256" key="3">
    <source>
        <dbReference type="SAM" id="SignalP"/>
    </source>
</evidence>
<dbReference type="Pfam" id="PF07907">
    <property type="entry name" value="YibE_F"/>
    <property type="match status" value="1"/>
</dbReference>
<keyword evidence="5" id="KW-1185">Reference proteome</keyword>
<feature type="signal peptide" evidence="3">
    <location>
        <begin position="1"/>
        <end position="24"/>
    </location>
</feature>
<name>A0ABR7NF30_9FIRM</name>
<keyword evidence="3" id="KW-0732">Signal</keyword>
<evidence type="ECO:0000313" key="4">
    <source>
        <dbReference type="EMBL" id="MBC8574980.1"/>
    </source>
</evidence>
<protein>
    <submittedName>
        <fullName evidence="4">YibE/F family protein</fullName>
    </submittedName>
</protein>
<feature type="transmembrane region" description="Helical" evidence="2">
    <location>
        <begin position="316"/>
        <end position="335"/>
    </location>
</feature>
<accession>A0ABR7NF30</accession>
<gene>
    <name evidence="4" type="ORF">H8717_00945</name>
</gene>
<feature type="chain" id="PRO_5047209516" evidence="3">
    <location>
        <begin position="25"/>
        <end position="403"/>
    </location>
</feature>
<evidence type="ECO:0000313" key="5">
    <source>
        <dbReference type="Proteomes" id="UP000658131"/>
    </source>
</evidence>
<feature type="transmembrane region" description="Helical" evidence="2">
    <location>
        <begin position="180"/>
        <end position="199"/>
    </location>
</feature>
<reference evidence="4 5" key="1">
    <citation type="submission" date="2020-08" db="EMBL/GenBank/DDBJ databases">
        <title>Genome public.</title>
        <authorList>
            <person name="Liu C."/>
            <person name="Sun Q."/>
        </authorList>
    </citation>
    <scope>NUCLEOTIDE SEQUENCE [LARGE SCALE GENOMIC DNA]</scope>
    <source>
        <strain evidence="4 5">BX1</strain>
    </source>
</reference>
<dbReference type="PANTHER" id="PTHR41771">
    <property type="entry name" value="MEMBRANE PROTEIN-RELATED"/>
    <property type="match status" value="1"/>
</dbReference>
<feature type="transmembrane region" description="Helical" evidence="2">
    <location>
        <begin position="206"/>
        <end position="226"/>
    </location>
</feature>
<dbReference type="RefSeq" id="WP_262398673.1">
    <property type="nucleotide sequence ID" value="NZ_JACRTB010000002.1"/>
</dbReference>
<keyword evidence="2" id="KW-0812">Transmembrane</keyword>
<comment type="caution">
    <text evidence="4">The sequence shown here is derived from an EMBL/GenBank/DDBJ whole genome shotgun (WGS) entry which is preliminary data.</text>
</comment>
<dbReference type="PANTHER" id="PTHR41771:SF1">
    <property type="entry name" value="MEMBRANE PROTEIN"/>
    <property type="match status" value="1"/>
</dbReference>
<proteinExistence type="predicted"/>
<dbReference type="EMBL" id="JACRTB010000002">
    <property type="protein sequence ID" value="MBC8574980.1"/>
    <property type="molecule type" value="Genomic_DNA"/>
</dbReference>
<feature type="transmembrane region" description="Helical" evidence="2">
    <location>
        <begin position="132"/>
        <end position="148"/>
    </location>
</feature>
<feature type="region of interest" description="Disordered" evidence="1">
    <location>
        <begin position="382"/>
        <end position="403"/>
    </location>
</feature>
<keyword evidence="2" id="KW-1133">Transmembrane helix</keyword>
<dbReference type="InterPro" id="IPR012507">
    <property type="entry name" value="YibE_F"/>
</dbReference>
<evidence type="ECO:0000256" key="1">
    <source>
        <dbReference type="SAM" id="MobiDB-lite"/>
    </source>
</evidence>
<evidence type="ECO:0000256" key="2">
    <source>
        <dbReference type="SAM" id="Phobius"/>
    </source>
</evidence>
<feature type="transmembrane region" description="Helical" evidence="2">
    <location>
        <begin position="155"/>
        <end position="174"/>
    </location>
</feature>
<keyword evidence="2" id="KW-0472">Membrane</keyword>
<dbReference type="Proteomes" id="UP000658131">
    <property type="component" value="Unassembled WGS sequence"/>
</dbReference>
<feature type="transmembrane region" description="Helical" evidence="2">
    <location>
        <begin position="355"/>
        <end position="376"/>
    </location>
</feature>
<organism evidence="4 5">
    <name type="scientific">Yanshouia hominis</name>
    <dbReference type="NCBI Taxonomy" id="2763673"/>
    <lineage>
        <taxon>Bacteria</taxon>
        <taxon>Bacillati</taxon>
        <taxon>Bacillota</taxon>
        <taxon>Clostridia</taxon>
        <taxon>Eubacteriales</taxon>
        <taxon>Oscillospiraceae</taxon>
        <taxon>Yanshouia</taxon>
    </lineage>
</organism>
<sequence length="403" mass="43255">MKQRFVYFATVLCSILFLFFGNRAASSGMPEFQGIYQDHCVMARVEGILSRQSAAQEIDGVFYGRGTNILFAAEILNGEERGQLVTGIQNVDPESPSQLRDVKKGDRVILTYNPVEGAAITWMLGEYVRTDALAVFGLAFAAVLILFGRRKGVNTLLSLGFTCLAIFVVFIPAILSGKNIYGWSVAVCVFVIVMTLLIVEGANQKCLCAAIGCFCGLAVSGALTLLCDHFLQLTGMVDENSMYLKYLIEEDPIDLKAIIFAAILVGAMGAIMDVAMSLASALRELHEKAPECSAAVLFHSGMTIGRDMMGTMANTLVLAYIGSSLSLTLLLMAYSRSVIALLNREMIVVEILQSLVGSSGILLTIPLTSLVCAVVYSHAKGTADGKAPEPLPAQPAAHEDMPL</sequence>
<feature type="transmembrane region" description="Helical" evidence="2">
    <location>
        <begin position="257"/>
        <end position="279"/>
    </location>
</feature>